<comment type="caution">
    <text evidence="2">The sequence shown here is derived from an EMBL/GenBank/DDBJ whole genome shotgun (WGS) entry which is preliminary data.</text>
</comment>
<protein>
    <submittedName>
        <fullName evidence="2">12358_t:CDS:1</fullName>
    </submittedName>
</protein>
<feature type="transmembrane region" description="Helical" evidence="1">
    <location>
        <begin position="30"/>
        <end position="51"/>
    </location>
</feature>
<evidence type="ECO:0000313" key="2">
    <source>
        <dbReference type="EMBL" id="CAI2164381.1"/>
    </source>
</evidence>
<evidence type="ECO:0000313" key="3">
    <source>
        <dbReference type="Proteomes" id="UP001153678"/>
    </source>
</evidence>
<dbReference type="Gene3D" id="3.30.530.20">
    <property type="match status" value="1"/>
</dbReference>
<accession>A0A9W4SCZ0</accession>
<reference evidence="2" key="1">
    <citation type="submission" date="2022-08" db="EMBL/GenBank/DDBJ databases">
        <authorList>
            <person name="Kallberg Y."/>
            <person name="Tangrot J."/>
            <person name="Rosling A."/>
        </authorList>
    </citation>
    <scope>NUCLEOTIDE SEQUENCE</scope>
    <source>
        <strain evidence="2">Wild A</strain>
    </source>
</reference>
<organism evidence="2 3">
    <name type="scientific">Funneliformis geosporum</name>
    <dbReference type="NCBI Taxonomy" id="1117311"/>
    <lineage>
        <taxon>Eukaryota</taxon>
        <taxon>Fungi</taxon>
        <taxon>Fungi incertae sedis</taxon>
        <taxon>Mucoromycota</taxon>
        <taxon>Glomeromycotina</taxon>
        <taxon>Glomeromycetes</taxon>
        <taxon>Glomerales</taxon>
        <taxon>Glomeraceae</taxon>
        <taxon>Funneliformis</taxon>
    </lineage>
</organism>
<name>A0A9W4SCZ0_9GLOM</name>
<proteinExistence type="predicted"/>
<dbReference type="AlphaFoldDB" id="A0A9W4SCZ0"/>
<dbReference type="InterPro" id="IPR023393">
    <property type="entry name" value="START-like_dom_sf"/>
</dbReference>
<keyword evidence="3" id="KW-1185">Reference proteome</keyword>
<dbReference type="Proteomes" id="UP001153678">
    <property type="component" value="Unassembled WGS sequence"/>
</dbReference>
<dbReference type="EMBL" id="CAMKVN010000151">
    <property type="protein sequence ID" value="CAI2164381.1"/>
    <property type="molecule type" value="Genomic_DNA"/>
</dbReference>
<dbReference type="CDD" id="cd07812">
    <property type="entry name" value="SRPBCC"/>
    <property type="match status" value="1"/>
</dbReference>
<dbReference type="OrthoDB" id="2375334at2759"/>
<keyword evidence="1" id="KW-0812">Transmembrane</keyword>
<keyword evidence="1" id="KW-0472">Membrane</keyword>
<evidence type="ECO:0000256" key="1">
    <source>
        <dbReference type="SAM" id="Phobius"/>
    </source>
</evidence>
<keyword evidence="1" id="KW-1133">Transmembrane helix</keyword>
<gene>
    <name evidence="2" type="ORF">FWILDA_LOCUS1539</name>
</gene>
<sequence length="230" mass="26056">MFLLSDLPSTLDFISHRLSILLSSLSPSSVIHTLLLLVVVPALVMIGNFLIPKDHVCSRTAEYAQPYSKLWNAIVEFGAYPRWRSNITRIETNPPGHIPPDGFEWFREFSPCGDMNMKFRVIERLEGKLLKREIVREGGVHFSGSWTIELESTGETSTRVTITEKASAHKALYKVMGLIMGYNKIIDLFLIDLGVKFDQQVIITDAMKLKTVGKKIRESEKSNSKMVLEE</sequence>
<dbReference type="SUPFAM" id="SSF55961">
    <property type="entry name" value="Bet v1-like"/>
    <property type="match status" value="1"/>
</dbReference>